<proteinExistence type="predicted"/>
<evidence type="ECO:0000256" key="5">
    <source>
        <dbReference type="ARBA" id="ARBA00034923"/>
    </source>
</evidence>
<keyword evidence="2 6" id="KW-0378">Hydrolase</keyword>
<dbReference type="GO" id="GO:0043138">
    <property type="term" value="F:3'-5' DNA helicase activity"/>
    <property type="evidence" value="ECO:0007669"/>
    <property type="project" value="TreeGrafter"/>
</dbReference>
<keyword evidence="9" id="KW-1185">Reference proteome</keyword>
<dbReference type="InterPro" id="IPR014016">
    <property type="entry name" value="UvrD-like_ATP-bd"/>
</dbReference>
<evidence type="ECO:0000259" key="7">
    <source>
        <dbReference type="PROSITE" id="PS51198"/>
    </source>
</evidence>
<dbReference type="GO" id="GO:0000725">
    <property type="term" value="P:recombinational repair"/>
    <property type="evidence" value="ECO:0007669"/>
    <property type="project" value="TreeGrafter"/>
</dbReference>
<gene>
    <name evidence="8" type="ordered locus">Psyc_1347</name>
</gene>
<evidence type="ECO:0000313" key="8">
    <source>
        <dbReference type="EMBL" id="AAZ19195.1"/>
    </source>
</evidence>
<evidence type="ECO:0000256" key="3">
    <source>
        <dbReference type="ARBA" id="ARBA00022806"/>
    </source>
</evidence>
<organism evidence="8 9">
    <name type="scientific">Psychrobacter arcticus (strain DSM 17307 / VKM B-2377 / 273-4)</name>
    <dbReference type="NCBI Taxonomy" id="259536"/>
    <lineage>
        <taxon>Bacteria</taxon>
        <taxon>Pseudomonadati</taxon>
        <taxon>Pseudomonadota</taxon>
        <taxon>Gammaproteobacteria</taxon>
        <taxon>Moraxellales</taxon>
        <taxon>Moraxellaceae</taxon>
        <taxon>Psychrobacter</taxon>
    </lineage>
</organism>
<dbReference type="GO" id="GO:0005829">
    <property type="term" value="C:cytosol"/>
    <property type="evidence" value="ECO:0007669"/>
    <property type="project" value="TreeGrafter"/>
</dbReference>
<evidence type="ECO:0000256" key="4">
    <source>
        <dbReference type="ARBA" id="ARBA00022840"/>
    </source>
</evidence>
<feature type="binding site" evidence="6">
    <location>
        <begin position="84"/>
        <end position="91"/>
    </location>
    <ligand>
        <name>ATP</name>
        <dbReference type="ChEBI" id="CHEBI:30616"/>
    </ligand>
</feature>
<dbReference type="SUPFAM" id="SSF52540">
    <property type="entry name" value="P-loop containing nucleoside triphosphate hydrolases"/>
    <property type="match status" value="1"/>
</dbReference>
<dbReference type="RefSeq" id="WP_011280616.1">
    <property type="nucleotide sequence ID" value="NC_007204.1"/>
</dbReference>
<dbReference type="AlphaFoldDB" id="Q4FS13"/>
<protein>
    <recommendedName>
        <fullName evidence="5">DNA 3'-5' helicase II</fullName>
    </recommendedName>
</protein>
<evidence type="ECO:0000256" key="1">
    <source>
        <dbReference type="ARBA" id="ARBA00022741"/>
    </source>
</evidence>
<dbReference type="GO" id="GO:0016787">
    <property type="term" value="F:hydrolase activity"/>
    <property type="evidence" value="ECO:0007669"/>
    <property type="project" value="UniProtKB-UniRule"/>
</dbReference>
<keyword evidence="4 6" id="KW-0067">ATP-binding</keyword>
<feature type="domain" description="UvrD-like helicase ATP-binding" evidence="7">
    <location>
        <begin position="63"/>
        <end position="154"/>
    </location>
</feature>
<dbReference type="HOGENOM" id="CLU_1702799_0_0_6"/>
<dbReference type="InterPro" id="IPR027417">
    <property type="entry name" value="P-loop_NTPase"/>
</dbReference>
<dbReference type="eggNOG" id="COG0210">
    <property type="taxonomic scope" value="Bacteria"/>
</dbReference>
<evidence type="ECO:0000256" key="6">
    <source>
        <dbReference type="PROSITE-ProRule" id="PRU00560"/>
    </source>
</evidence>
<dbReference type="STRING" id="259536.Psyc_1347"/>
<keyword evidence="3 6" id="KW-0347">Helicase</keyword>
<dbReference type="GO" id="GO:0005524">
    <property type="term" value="F:ATP binding"/>
    <property type="evidence" value="ECO:0007669"/>
    <property type="project" value="UniProtKB-UniRule"/>
</dbReference>
<dbReference type="Gene3D" id="3.40.50.300">
    <property type="entry name" value="P-loop containing nucleotide triphosphate hydrolases"/>
    <property type="match status" value="1"/>
</dbReference>
<dbReference type="PANTHER" id="PTHR11070">
    <property type="entry name" value="UVRD / RECB / PCRA DNA HELICASE FAMILY MEMBER"/>
    <property type="match status" value="1"/>
</dbReference>
<dbReference type="EMBL" id="CP000082">
    <property type="protein sequence ID" value="AAZ19195.1"/>
    <property type="molecule type" value="Genomic_DNA"/>
</dbReference>
<reference evidence="8 9" key="1">
    <citation type="journal article" date="2010" name="Appl. Environ. Microbiol.">
        <title>The genome sequence of Psychrobacter arcticus 273-4, a psychroactive Siberian permafrost bacterium, reveals mechanisms for adaptation to low-temperature growth.</title>
        <authorList>
            <person name="Ayala-del-Rio H.L."/>
            <person name="Chain P.S."/>
            <person name="Grzymski J.J."/>
            <person name="Ponder M.A."/>
            <person name="Ivanova N."/>
            <person name="Bergholz P.W."/>
            <person name="Di Bartolo G."/>
            <person name="Hauser L."/>
            <person name="Land M."/>
            <person name="Bakermans C."/>
            <person name="Rodrigues D."/>
            <person name="Klappenbach J."/>
            <person name="Zarka D."/>
            <person name="Larimer F."/>
            <person name="Richardson P."/>
            <person name="Murray A."/>
            <person name="Thomashow M."/>
            <person name="Tiedje J.M."/>
        </authorList>
    </citation>
    <scope>NUCLEOTIDE SEQUENCE [LARGE SCALE GENOMIC DNA]</scope>
    <source>
        <strain evidence="9">DSM 17307 / VKM B-2377 / 273-4</strain>
    </source>
</reference>
<evidence type="ECO:0000256" key="2">
    <source>
        <dbReference type="ARBA" id="ARBA00022801"/>
    </source>
</evidence>
<evidence type="ECO:0000313" key="9">
    <source>
        <dbReference type="Proteomes" id="UP000000546"/>
    </source>
</evidence>
<sequence length="154" mass="17296">MTTTIFATHHYNYPQNFIEMKPKLTRLEQAIKKLEANLLDADIEVLEKRLASHLGLQVDYASELINANQLLAATTIEGKVLVIAGAGSGKTKTLTYRTSYLIENGVSPKEILLLTFTRKAANEIKSRAKKLLASIPSFTQRLDEDLEERKLPIR</sequence>
<accession>Q4FS13</accession>
<keyword evidence="1 6" id="KW-0547">Nucleotide-binding</keyword>
<name>Q4FS13_PSYA2</name>
<dbReference type="PANTHER" id="PTHR11070:SF2">
    <property type="entry name" value="ATP-DEPENDENT DNA HELICASE SRS2"/>
    <property type="match status" value="1"/>
</dbReference>
<dbReference type="Pfam" id="PF00580">
    <property type="entry name" value="UvrD-helicase"/>
    <property type="match status" value="1"/>
</dbReference>
<dbReference type="KEGG" id="par:Psyc_1347"/>
<dbReference type="GO" id="GO:0003677">
    <property type="term" value="F:DNA binding"/>
    <property type="evidence" value="ECO:0007669"/>
    <property type="project" value="InterPro"/>
</dbReference>
<dbReference type="PROSITE" id="PS51198">
    <property type="entry name" value="UVRD_HELICASE_ATP_BIND"/>
    <property type="match status" value="1"/>
</dbReference>
<dbReference type="InterPro" id="IPR000212">
    <property type="entry name" value="DNA_helicase_UvrD/REP"/>
</dbReference>
<dbReference type="Proteomes" id="UP000000546">
    <property type="component" value="Chromosome"/>
</dbReference>